<organism evidence="2 3">
    <name type="scientific">Pleuronectes platessa</name>
    <name type="common">European plaice</name>
    <dbReference type="NCBI Taxonomy" id="8262"/>
    <lineage>
        <taxon>Eukaryota</taxon>
        <taxon>Metazoa</taxon>
        <taxon>Chordata</taxon>
        <taxon>Craniata</taxon>
        <taxon>Vertebrata</taxon>
        <taxon>Euteleostomi</taxon>
        <taxon>Actinopterygii</taxon>
        <taxon>Neopterygii</taxon>
        <taxon>Teleostei</taxon>
        <taxon>Neoteleostei</taxon>
        <taxon>Acanthomorphata</taxon>
        <taxon>Carangaria</taxon>
        <taxon>Pleuronectiformes</taxon>
        <taxon>Pleuronectoidei</taxon>
        <taxon>Pleuronectidae</taxon>
        <taxon>Pleuronectes</taxon>
    </lineage>
</organism>
<keyword evidence="3" id="KW-1185">Reference proteome</keyword>
<feature type="region of interest" description="Disordered" evidence="1">
    <location>
        <begin position="62"/>
        <end position="105"/>
    </location>
</feature>
<accession>A0A9N7UU78</accession>
<comment type="caution">
    <text evidence="2">The sequence shown here is derived from an EMBL/GenBank/DDBJ whole genome shotgun (WGS) entry which is preliminary data.</text>
</comment>
<evidence type="ECO:0000256" key="1">
    <source>
        <dbReference type="SAM" id="MobiDB-lite"/>
    </source>
</evidence>
<feature type="compositionally biased region" description="Polar residues" evidence="1">
    <location>
        <begin position="71"/>
        <end position="81"/>
    </location>
</feature>
<dbReference type="AlphaFoldDB" id="A0A9N7UU78"/>
<evidence type="ECO:0000313" key="2">
    <source>
        <dbReference type="EMBL" id="CAB1436485.1"/>
    </source>
</evidence>
<sequence>MGGRGGTAAEARGMDGWMWMWRGKKGGIEALGRATQSRLQMCRQQQCGCFGPHQAALGVSPAYVPTPPVNQPSQASGSTAAAKTLRPDPQNGLASDRRTPTSPLRRITPVIVSLAAYMR</sequence>
<gene>
    <name evidence="2" type="ORF">PLEPLA_LOCUS24518</name>
</gene>
<proteinExistence type="predicted"/>
<dbReference type="Proteomes" id="UP001153269">
    <property type="component" value="Unassembled WGS sequence"/>
</dbReference>
<reference evidence="2" key="1">
    <citation type="submission" date="2020-03" db="EMBL/GenBank/DDBJ databases">
        <authorList>
            <person name="Weist P."/>
        </authorList>
    </citation>
    <scope>NUCLEOTIDE SEQUENCE</scope>
</reference>
<protein>
    <submittedName>
        <fullName evidence="2">Uncharacterized protein</fullName>
    </submittedName>
</protein>
<dbReference type="EMBL" id="CADEAL010001893">
    <property type="protein sequence ID" value="CAB1436485.1"/>
    <property type="molecule type" value="Genomic_DNA"/>
</dbReference>
<evidence type="ECO:0000313" key="3">
    <source>
        <dbReference type="Proteomes" id="UP001153269"/>
    </source>
</evidence>
<name>A0A9N7UU78_PLEPL</name>